<feature type="compositionally biased region" description="Basic and acidic residues" evidence="1">
    <location>
        <begin position="21"/>
        <end position="56"/>
    </location>
</feature>
<feature type="region of interest" description="Disordered" evidence="1">
    <location>
        <begin position="1"/>
        <end position="60"/>
    </location>
</feature>
<feature type="compositionally biased region" description="Low complexity" evidence="1">
    <location>
        <begin position="136"/>
        <end position="150"/>
    </location>
</feature>
<protein>
    <submittedName>
        <fullName evidence="2">Uncharacterized protein</fullName>
    </submittedName>
</protein>
<gene>
    <name evidence="2" type="ORF">BAU07_26570</name>
</gene>
<reference evidence="2 3" key="1">
    <citation type="submission" date="2016-06" db="EMBL/GenBank/DDBJ databases">
        <title>Complete genome sequences of Bordetella bronchialis and Bordetella flabilis.</title>
        <authorList>
            <person name="LiPuma J.J."/>
            <person name="Spilker T."/>
        </authorList>
    </citation>
    <scope>NUCLEOTIDE SEQUENCE [LARGE SCALE GENOMIC DNA]</scope>
    <source>
        <strain evidence="2 3">AU10664</strain>
        <plasmid evidence="2 3">unnamed1</plasmid>
    </source>
</reference>
<keyword evidence="2" id="KW-0614">Plasmid</keyword>
<organism evidence="2 3">
    <name type="scientific">Bordetella flabilis</name>
    <dbReference type="NCBI Taxonomy" id="463014"/>
    <lineage>
        <taxon>Bacteria</taxon>
        <taxon>Pseudomonadati</taxon>
        <taxon>Pseudomonadota</taxon>
        <taxon>Betaproteobacteria</taxon>
        <taxon>Burkholderiales</taxon>
        <taxon>Alcaligenaceae</taxon>
        <taxon>Bordetella</taxon>
    </lineage>
</organism>
<feature type="region of interest" description="Disordered" evidence="1">
    <location>
        <begin position="178"/>
        <end position="212"/>
    </location>
</feature>
<dbReference type="AlphaFoldDB" id="A0A193GMQ0"/>
<evidence type="ECO:0000313" key="2">
    <source>
        <dbReference type="EMBL" id="ANN80888.1"/>
    </source>
</evidence>
<accession>A0A193GMQ0</accession>
<keyword evidence="3" id="KW-1185">Reference proteome</keyword>
<name>A0A193GMQ0_9BORD</name>
<feature type="region of interest" description="Disordered" evidence="1">
    <location>
        <begin position="134"/>
        <end position="163"/>
    </location>
</feature>
<proteinExistence type="predicted"/>
<geneLocation type="plasmid" evidence="2 3">
    <name>unnamed1</name>
</geneLocation>
<dbReference type="RefSeq" id="WP_066665944.1">
    <property type="nucleotide sequence ID" value="NZ_CBCSCL010000020.1"/>
</dbReference>
<sequence>MAPDHDDDGNELKPGSMPDFIPKDAPEMKPREAQGEADTKDPGSTRRAEPVTRETLADGTSVETWYAGEHIHRDGAPALIKVFPDGTREEQWFQNGKLHRENGPAVTRADGTQERWINGERRIELEDVVLPEKARATSTADARASTPTAPGDNAPDDGQALPEGVVDPELIKALLAAAQAAAPQQPQSHPSPGAGMSGVAASSAPTAAGEGAQAAQSGLRNLAEGGLGLVGGVAALAGAVGRGIGNAARGIASDVEARRQARLGATEGTPRVAPGISVLPKISQYRVEQAEKMANAYESSLTKFWSSGKLPDVRRAIEEHASQTGANVADVMAKMVPGGELEGLRTQFIEAVGESQDAQESKKGMDRALESWIRQYGRGSEELLNLETGQNPDYDDMRMRFEGTREKMEGLVTQSPVFAGEQKSHAERFREAIERIALKIREMLEGVAEFLRGRNAEPEQDRGADYEP</sequence>
<evidence type="ECO:0000256" key="1">
    <source>
        <dbReference type="SAM" id="MobiDB-lite"/>
    </source>
</evidence>
<dbReference type="OrthoDB" id="9135873at2"/>
<dbReference type="EMBL" id="CP016173">
    <property type="protein sequence ID" value="ANN80888.1"/>
    <property type="molecule type" value="Genomic_DNA"/>
</dbReference>
<evidence type="ECO:0000313" key="3">
    <source>
        <dbReference type="Proteomes" id="UP000091926"/>
    </source>
</evidence>
<dbReference type="Proteomes" id="UP000091926">
    <property type="component" value="Plasmid unnamed1"/>
</dbReference>
<dbReference type="KEGG" id="bfz:BAU07_26570"/>